<gene>
    <name evidence="1" type="ORF">SCALOS_LOCUS2916</name>
</gene>
<sequence>MNSQQVDAKLHKVQESAIKKKAGRPKLNKDLNENPECKIKSKVGRKPGPKPTIEIIEQRKIRGKESQRRYQMKKKQELNRLKDLEQELKIMKRYNSTEYIKGLKRYIKELKDERLAFKKENEEIKKENEILKMEIDEFKTEKKKLDKEKTEFEEMIKDLEIKFSNNKDIKEIEIIEEKEINKESEEMDYNEEEKIDNDNVQNEQILDYKDNIIQFLELNEYEINENFIKDYIHNDRDKDLLVYKYDFDFLVCCKFRPKAKVGFNDVERIFNAASFYNSQGVIVTNTDFSPKAQYIAKKSNIILSYSNNIVKDLNLFIEKKLDKEELDILYDILYE</sequence>
<reference evidence="1" key="1">
    <citation type="submission" date="2021-06" db="EMBL/GenBank/DDBJ databases">
        <authorList>
            <person name="Kallberg Y."/>
            <person name="Tangrot J."/>
            <person name="Rosling A."/>
        </authorList>
    </citation>
    <scope>NUCLEOTIDE SEQUENCE</scope>
    <source>
        <strain evidence="1">AU212A</strain>
    </source>
</reference>
<organism evidence="1 2">
    <name type="scientific">Scutellospora calospora</name>
    <dbReference type="NCBI Taxonomy" id="85575"/>
    <lineage>
        <taxon>Eukaryota</taxon>
        <taxon>Fungi</taxon>
        <taxon>Fungi incertae sedis</taxon>
        <taxon>Mucoromycota</taxon>
        <taxon>Glomeromycotina</taxon>
        <taxon>Glomeromycetes</taxon>
        <taxon>Diversisporales</taxon>
        <taxon>Gigasporaceae</taxon>
        <taxon>Scutellospora</taxon>
    </lineage>
</organism>
<dbReference type="Proteomes" id="UP000789860">
    <property type="component" value="Unassembled WGS sequence"/>
</dbReference>
<dbReference type="EMBL" id="CAJVPM010002826">
    <property type="protein sequence ID" value="CAG8493230.1"/>
    <property type="molecule type" value="Genomic_DNA"/>
</dbReference>
<name>A0ACA9KVE2_9GLOM</name>
<comment type="caution">
    <text evidence="1">The sequence shown here is derived from an EMBL/GenBank/DDBJ whole genome shotgun (WGS) entry which is preliminary data.</text>
</comment>
<evidence type="ECO:0000313" key="1">
    <source>
        <dbReference type="EMBL" id="CAG8493230.1"/>
    </source>
</evidence>
<evidence type="ECO:0000313" key="2">
    <source>
        <dbReference type="Proteomes" id="UP000789860"/>
    </source>
</evidence>
<proteinExistence type="predicted"/>
<protein>
    <submittedName>
        <fullName evidence="1">7734_t:CDS:1</fullName>
    </submittedName>
</protein>
<keyword evidence="2" id="KW-1185">Reference proteome</keyword>
<accession>A0ACA9KVE2</accession>